<dbReference type="RefSeq" id="WP_354313105.1">
    <property type="nucleotide sequence ID" value="NZ_JBEPME010000002.1"/>
</dbReference>
<dbReference type="Pfam" id="PF00725">
    <property type="entry name" value="3HCDH"/>
    <property type="match status" value="1"/>
</dbReference>
<feature type="domain" description="3-hydroxyacyl-CoA dehydrogenase NAD binding" evidence="5">
    <location>
        <begin position="4"/>
        <end position="183"/>
    </location>
</feature>
<dbReference type="Gene3D" id="1.10.1040.10">
    <property type="entry name" value="N-(1-d-carboxylethyl)-l-norvaline Dehydrogenase, domain 2"/>
    <property type="match status" value="1"/>
</dbReference>
<evidence type="ECO:0000313" key="6">
    <source>
        <dbReference type="EMBL" id="MET3657039.1"/>
    </source>
</evidence>
<dbReference type="SUPFAM" id="SSF51735">
    <property type="entry name" value="NAD(P)-binding Rossmann-fold domains"/>
    <property type="match status" value="1"/>
</dbReference>
<comment type="similarity">
    <text evidence="2">Belongs to the 3-hydroxyacyl-CoA dehydrogenase family.</text>
</comment>
<proteinExistence type="inferred from homology"/>
<sequence length="321" mass="35889">MIKQVGILGAGTMGFGIVFQFALNGTKTMLCDLSEEALDIAKGKFGIYLKIFREEGYNIPISVEEVMSNITFTTKLNDLADRDFIIESISENLALKQRIFQELDVICGEQTILASNTSSLRLSEITVNVEKHKDRVMLTHFFNPAHIVPLVELLRTEETDDKVFNEVKDFLEVNNKVTIEVKKEVAGLVANRIQIALAREALSLVEDGVVSEKDLDTAIFAGPGFRFSSSGLMKIMDFGGLDIWNITIRELQSKIESSDRSYKIIDDRIEAGAFGVKSGQGFYNYPGKGLDGYVIERDTDLIKHLLSTYPSLKKQKEEANK</sequence>
<dbReference type="Gene3D" id="3.40.50.720">
    <property type="entry name" value="NAD(P)-binding Rossmann-like Domain"/>
    <property type="match status" value="1"/>
</dbReference>
<dbReference type="Proteomes" id="UP001549104">
    <property type="component" value="Unassembled WGS sequence"/>
</dbReference>
<evidence type="ECO:0000259" key="5">
    <source>
        <dbReference type="Pfam" id="PF02737"/>
    </source>
</evidence>
<reference evidence="6 7" key="1">
    <citation type="submission" date="2024-06" db="EMBL/GenBank/DDBJ databases">
        <title>Sorghum-associated microbial communities from plants grown in Nebraska, USA.</title>
        <authorList>
            <person name="Schachtman D."/>
        </authorList>
    </citation>
    <scope>NUCLEOTIDE SEQUENCE [LARGE SCALE GENOMIC DNA]</scope>
    <source>
        <strain evidence="6 7">1288</strain>
    </source>
</reference>
<gene>
    <name evidence="6" type="ORF">ABIC55_002126</name>
</gene>
<feature type="domain" description="3-hydroxyacyl-CoA dehydrogenase C-terminal" evidence="4">
    <location>
        <begin position="187"/>
        <end position="285"/>
    </location>
</feature>
<evidence type="ECO:0000256" key="1">
    <source>
        <dbReference type="ARBA" id="ARBA00005086"/>
    </source>
</evidence>
<evidence type="ECO:0000259" key="4">
    <source>
        <dbReference type="Pfam" id="PF00725"/>
    </source>
</evidence>
<dbReference type="EC" id="1.1.1.157" evidence="6"/>
<dbReference type="InterPro" id="IPR013328">
    <property type="entry name" value="6PGD_dom2"/>
</dbReference>
<keyword evidence="3 6" id="KW-0560">Oxidoreductase</keyword>
<comment type="pathway">
    <text evidence="1">Lipid metabolism; butanoate metabolism.</text>
</comment>
<protein>
    <submittedName>
        <fullName evidence="6">3-hydroxybutyryl-CoA dehydrogenase</fullName>
        <ecNumber evidence="6">1.1.1.157</ecNumber>
    </submittedName>
</protein>
<evidence type="ECO:0000256" key="2">
    <source>
        <dbReference type="ARBA" id="ARBA00009463"/>
    </source>
</evidence>
<dbReference type="GO" id="GO:0008691">
    <property type="term" value="F:3-hydroxybutyryl-CoA dehydrogenase activity"/>
    <property type="evidence" value="ECO:0007669"/>
    <property type="project" value="UniProtKB-EC"/>
</dbReference>
<keyword evidence="7" id="KW-1185">Reference proteome</keyword>
<dbReference type="PANTHER" id="PTHR48075:SF5">
    <property type="entry name" value="3-HYDROXYBUTYRYL-COA DEHYDROGENASE"/>
    <property type="match status" value="1"/>
</dbReference>
<dbReference type="InterPro" id="IPR006108">
    <property type="entry name" value="3HC_DH_C"/>
</dbReference>
<dbReference type="Pfam" id="PF02737">
    <property type="entry name" value="3HCDH_N"/>
    <property type="match status" value="1"/>
</dbReference>
<evidence type="ECO:0000256" key="3">
    <source>
        <dbReference type="ARBA" id="ARBA00023002"/>
    </source>
</evidence>
<dbReference type="EMBL" id="JBEPME010000002">
    <property type="protein sequence ID" value="MET3657039.1"/>
    <property type="molecule type" value="Genomic_DNA"/>
</dbReference>
<accession>A0ABV2K7I8</accession>
<comment type="caution">
    <text evidence="6">The sequence shown here is derived from an EMBL/GenBank/DDBJ whole genome shotgun (WGS) entry which is preliminary data.</text>
</comment>
<dbReference type="PANTHER" id="PTHR48075">
    <property type="entry name" value="3-HYDROXYACYL-COA DEHYDROGENASE FAMILY PROTEIN"/>
    <property type="match status" value="1"/>
</dbReference>
<organism evidence="6 7">
    <name type="scientific">Sporosarcina psychrophila</name>
    <name type="common">Bacillus psychrophilus</name>
    <dbReference type="NCBI Taxonomy" id="1476"/>
    <lineage>
        <taxon>Bacteria</taxon>
        <taxon>Bacillati</taxon>
        <taxon>Bacillota</taxon>
        <taxon>Bacilli</taxon>
        <taxon>Bacillales</taxon>
        <taxon>Caryophanaceae</taxon>
        <taxon>Sporosarcina</taxon>
    </lineage>
</organism>
<dbReference type="PIRSF" id="PIRSF000105">
    <property type="entry name" value="HCDH"/>
    <property type="match status" value="1"/>
</dbReference>
<dbReference type="InterPro" id="IPR022694">
    <property type="entry name" value="3-OHacyl-CoA_DH"/>
</dbReference>
<name>A0ABV2K7I8_SPOPS</name>
<dbReference type="InterPro" id="IPR036291">
    <property type="entry name" value="NAD(P)-bd_dom_sf"/>
</dbReference>
<dbReference type="InterPro" id="IPR006176">
    <property type="entry name" value="3-OHacyl-CoA_DH_NAD-bd"/>
</dbReference>
<dbReference type="SUPFAM" id="SSF48179">
    <property type="entry name" value="6-phosphogluconate dehydrogenase C-terminal domain-like"/>
    <property type="match status" value="1"/>
</dbReference>
<evidence type="ECO:0000313" key="7">
    <source>
        <dbReference type="Proteomes" id="UP001549104"/>
    </source>
</evidence>
<dbReference type="InterPro" id="IPR008927">
    <property type="entry name" value="6-PGluconate_DH-like_C_sf"/>
</dbReference>